<protein>
    <submittedName>
        <fullName evidence="1">Uncharacterized protein</fullName>
    </submittedName>
</protein>
<dbReference type="EMBL" id="JARQZJ010000063">
    <property type="protein sequence ID" value="KAK9880003.1"/>
    <property type="molecule type" value="Genomic_DNA"/>
</dbReference>
<accession>A0AAW1UFQ9</accession>
<comment type="caution">
    <text evidence="1">The sequence shown here is derived from an EMBL/GenBank/DDBJ whole genome shotgun (WGS) entry which is preliminary data.</text>
</comment>
<dbReference type="Proteomes" id="UP001431783">
    <property type="component" value="Unassembled WGS sequence"/>
</dbReference>
<evidence type="ECO:0000313" key="2">
    <source>
        <dbReference type="Proteomes" id="UP001431783"/>
    </source>
</evidence>
<organism evidence="1 2">
    <name type="scientific">Henosepilachna vigintioctopunctata</name>
    <dbReference type="NCBI Taxonomy" id="420089"/>
    <lineage>
        <taxon>Eukaryota</taxon>
        <taxon>Metazoa</taxon>
        <taxon>Ecdysozoa</taxon>
        <taxon>Arthropoda</taxon>
        <taxon>Hexapoda</taxon>
        <taxon>Insecta</taxon>
        <taxon>Pterygota</taxon>
        <taxon>Neoptera</taxon>
        <taxon>Endopterygota</taxon>
        <taxon>Coleoptera</taxon>
        <taxon>Polyphaga</taxon>
        <taxon>Cucujiformia</taxon>
        <taxon>Coccinelloidea</taxon>
        <taxon>Coccinellidae</taxon>
        <taxon>Epilachninae</taxon>
        <taxon>Epilachnini</taxon>
        <taxon>Henosepilachna</taxon>
    </lineage>
</organism>
<evidence type="ECO:0000313" key="1">
    <source>
        <dbReference type="EMBL" id="KAK9880003.1"/>
    </source>
</evidence>
<reference evidence="1 2" key="1">
    <citation type="submission" date="2023-03" db="EMBL/GenBank/DDBJ databases">
        <title>Genome insight into feeding habits of ladybird beetles.</title>
        <authorList>
            <person name="Li H.-S."/>
            <person name="Huang Y.-H."/>
            <person name="Pang H."/>
        </authorList>
    </citation>
    <scope>NUCLEOTIDE SEQUENCE [LARGE SCALE GENOMIC DNA]</scope>
    <source>
        <strain evidence="1">SYSU_2023b</strain>
        <tissue evidence="1">Whole body</tissue>
    </source>
</reference>
<proteinExistence type="predicted"/>
<keyword evidence="2" id="KW-1185">Reference proteome</keyword>
<gene>
    <name evidence="1" type="ORF">WA026_008515</name>
</gene>
<name>A0AAW1UFQ9_9CUCU</name>
<dbReference type="AlphaFoldDB" id="A0AAW1UFQ9"/>
<sequence>MCMTVIICHKSNPLIPDNLRLSQRQGKVKSYEDNVTYLCTKEDNSMSSSEGIFDLDVYPIQETLSRPVGEIWKEAMKNELKSFSENEAWNLVDQSENGVIVG</sequence>